<dbReference type="RefSeq" id="WP_224190209.1">
    <property type="nucleotide sequence ID" value="NZ_JAIRAU010000001.1"/>
</dbReference>
<name>A0ABS7TJQ6_9BACT</name>
<reference evidence="2" key="1">
    <citation type="submission" date="2021-08" db="EMBL/GenBank/DDBJ databases">
        <authorList>
            <person name="Stevens D.C."/>
        </authorList>
    </citation>
    <scope>NUCLEOTIDE SEQUENCE</scope>
    <source>
        <strain evidence="2">DSM 53165</strain>
    </source>
</reference>
<gene>
    <name evidence="2" type="ORF">K7C98_04270</name>
</gene>
<comment type="caution">
    <text evidence="2">The sequence shown here is derived from an EMBL/GenBank/DDBJ whole genome shotgun (WGS) entry which is preliminary data.</text>
</comment>
<dbReference type="PANTHER" id="PTHR37945">
    <property type="entry name" value="EXTRACELLULAR TUNGSTATE BINDING PROTEIN"/>
    <property type="match status" value="1"/>
</dbReference>
<dbReference type="EMBL" id="JAIRAU010000001">
    <property type="protein sequence ID" value="MBZ5708460.1"/>
    <property type="molecule type" value="Genomic_DNA"/>
</dbReference>
<evidence type="ECO:0000313" key="2">
    <source>
        <dbReference type="EMBL" id="MBZ5708460.1"/>
    </source>
</evidence>
<dbReference type="PROSITE" id="PS51257">
    <property type="entry name" value="PROKAR_LIPOPROTEIN"/>
    <property type="match status" value="1"/>
</dbReference>
<dbReference type="Proteomes" id="UP001139031">
    <property type="component" value="Unassembled WGS sequence"/>
</dbReference>
<accession>A0ABS7TJQ6</accession>
<sequence>MRARRAFGCLILLLAVLAACGGGERGRPLRLATTTSLQDSGLLGVLVPIFTGEHDRTVEVSAVGSGRAIELLRTGQADVAITHSPVEEAAALAGGRIAARTPVMRNAYVLVGPVEFAGIVSGAGDVREALRAAAGSGRRFVSRDDGSGTHQRELQLWAAAGVPRDSAFSLPFHGGMAEALELAARERAFTLSDRATFLTRGRELGLAILFQGGDDLDNVYAALEPAPELGTDVVGARAFVEFLRSPTGRRLIGGFGVETVGEPLFTPVD</sequence>
<dbReference type="SUPFAM" id="SSF53850">
    <property type="entry name" value="Periplasmic binding protein-like II"/>
    <property type="match status" value="1"/>
</dbReference>
<dbReference type="InterPro" id="IPR024370">
    <property type="entry name" value="PBP_domain"/>
</dbReference>
<keyword evidence="3" id="KW-1185">Reference proteome</keyword>
<feature type="domain" description="PBP" evidence="1">
    <location>
        <begin position="31"/>
        <end position="233"/>
    </location>
</feature>
<proteinExistence type="predicted"/>
<evidence type="ECO:0000313" key="3">
    <source>
        <dbReference type="Proteomes" id="UP001139031"/>
    </source>
</evidence>
<dbReference type="Gene3D" id="3.40.190.10">
    <property type="entry name" value="Periplasmic binding protein-like II"/>
    <property type="match status" value="2"/>
</dbReference>
<dbReference type="Pfam" id="PF12849">
    <property type="entry name" value="PBP_like_2"/>
    <property type="match status" value="1"/>
</dbReference>
<dbReference type="PANTHER" id="PTHR37945:SF1">
    <property type="entry name" value="EXTRACELLULAR TUNGSTATE BINDING PROTEIN"/>
    <property type="match status" value="1"/>
</dbReference>
<evidence type="ECO:0000259" key="1">
    <source>
        <dbReference type="Pfam" id="PF12849"/>
    </source>
</evidence>
<organism evidence="2 3">
    <name type="scientific">Nannocystis pusilla</name>
    <dbReference type="NCBI Taxonomy" id="889268"/>
    <lineage>
        <taxon>Bacteria</taxon>
        <taxon>Pseudomonadati</taxon>
        <taxon>Myxococcota</taxon>
        <taxon>Polyangia</taxon>
        <taxon>Nannocystales</taxon>
        <taxon>Nannocystaceae</taxon>
        <taxon>Nannocystis</taxon>
    </lineage>
</organism>
<protein>
    <submittedName>
        <fullName evidence="2">Substrate-binding domain-containing protein</fullName>
    </submittedName>
</protein>
<dbReference type="InterPro" id="IPR052738">
    <property type="entry name" value="ABC-Tungstate_binding"/>
</dbReference>